<proteinExistence type="predicted"/>
<dbReference type="PANTHER" id="PTHR47063">
    <property type="entry name" value="RIBONUCLEASE H2 SUBUNIT C"/>
    <property type="match status" value="1"/>
</dbReference>
<evidence type="ECO:0000313" key="2">
    <source>
        <dbReference type="Proteomes" id="UP000593567"/>
    </source>
</evidence>
<reference evidence="1" key="1">
    <citation type="submission" date="2020-06" db="EMBL/GenBank/DDBJ databases">
        <title>Draft genome of Bugula neritina, a colonial animal packing powerful symbionts and potential medicines.</title>
        <authorList>
            <person name="Rayko M."/>
        </authorList>
    </citation>
    <scope>NUCLEOTIDE SEQUENCE [LARGE SCALE GENOMIC DNA]</scope>
    <source>
        <strain evidence="1">Kwan_BN1</strain>
    </source>
</reference>
<dbReference type="EMBL" id="VXIV02002456">
    <property type="protein sequence ID" value="KAF6025473.1"/>
    <property type="molecule type" value="Genomic_DNA"/>
</dbReference>
<comment type="caution">
    <text evidence="1">The sequence shown here is derived from an EMBL/GenBank/DDBJ whole genome shotgun (WGS) entry which is preliminary data.</text>
</comment>
<organism evidence="1 2">
    <name type="scientific">Bugula neritina</name>
    <name type="common">Brown bryozoan</name>
    <name type="synonym">Sertularia neritina</name>
    <dbReference type="NCBI Taxonomy" id="10212"/>
    <lineage>
        <taxon>Eukaryota</taxon>
        <taxon>Metazoa</taxon>
        <taxon>Spiralia</taxon>
        <taxon>Lophotrochozoa</taxon>
        <taxon>Bryozoa</taxon>
        <taxon>Gymnolaemata</taxon>
        <taxon>Cheilostomatida</taxon>
        <taxon>Flustrina</taxon>
        <taxon>Buguloidea</taxon>
        <taxon>Bugulidae</taxon>
        <taxon>Bugula</taxon>
    </lineage>
</organism>
<dbReference type="InterPro" id="IPR013924">
    <property type="entry name" value="RNase_H2_suC"/>
</dbReference>
<dbReference type="OrthoDB" id="6222486at2759"/>
<accession>A0A7J7JI24</accession>
<name>A0A7J7JI24_BUGNE</name>
<gene>
    <name evidence="1" type="ORF">EB796_016217</name>
</gene>
<evidence type="ECO:0000313" key="1">
    <source>
        <dbReference type="EMBL" id="KAF6025473.1"/>
    </source>
</evidence>
<dbReference type="Gene3D" id="2.40.128.680">
    <property type="match status" value="1"/>
</dbReference>
<dbReference type="AlphaFoldDB" id="A0A7J7JI24"/>
<dbReference type="InterPro" id="IPR052863">
    <property type="entry name" value="RNase_H2_subunit_C"/>
</dbReference>
<dbReference type="Pfam" id="PF08615">
    <property type="entry name" value="RNase_H2_suC"/>
    <property type="match status" value="1"/>
</dbReference>
<dbReference type="Proteomes" id="UP000593567">
    <property type="component" value="Unassembled WGS sequence"/>
</dbReference>
<sequence length="73" mass="8392">MLCITCGVHISRIILKESASSSEDQEDRRMMIQHKFNKFTHWGLEHVPGADNCTQKSLAWLELSRVLHSPVDE</sequence>
<dbReference type="GO" id="GO:0032299">
    <property type="term" value="C:ribonuclease H2 complex"/>
    <property type="evidence" value="ECO:0007669"/>
    <property type="project" value="InterPro"/>
</dbReference>
<dbReference type="PANTHER" id="PTHR47063:SF1">
    <property type="entry name" value="RIBONUCLEASE H2 SUBUNIT C"/>
    <property type="match status" value="1"/>
</dbReference>
<keyword evidence="2" id="KW-1185">Reference proteome</keyword>
<protein>
    <submittedName>
        <fullName evidence="1">RNASEH2C</fullName>
    </submittedName>
</protein>
<dbReference type="GO" id="GO:0006401">
    <property type="term" value="P:RNA catabolic process"/>
    <property type="evidence" value="ECO:0007669"/>
    <property type="project" value="InterPro"/>
</dbReference>